<dbReference type="EMBL" id="ATJV01000074">
    <property type="protein sequence ID" value="EPZ14632.1"/>
    <property type="molecule type" value="Genomic_DNA"/>
</dbReference>
<dbReference type="PATRIC" id="fig|1348657.5.peg.2892"/>
<organism evidence="1 2">
    <name type="scientific">Thauera terpenica 58Eu</name>
    <dbReference type="NCBI Taxonomy" id="1348657"/>
    <lineage>
        <taxon>Bacteria</taxon>
        <taxon>Pseudomonadati</taxon>
        <taxon>Pseudomonadota</taxon>
        <taxon>Betaproteobacteria</taxon>
        <taxon>Rhodocyclales</taxon>
        <taxon>Zoogloeaceae</taxon>
        <taxon>Thauera</taxon>
    </lineage>
</organism>
<dbReference type="Gene3D" id="3.55.50.60">
    <property type="entry name" value="DotD protein"/>
    <property type="match status" value="1"/>
</dbReference>
<dbReference type="InterPro" id="IPR038140">
    <property type="entry name" value="DotD_sf"/>
</dbReference>
<protein>
    <submittedName>
        <fullName evidence="1">Uncharacterized protein</fullName>
    </submittedName>
</protein>
<keyword evidence="2" id="KW-1185">Reference proteome</keyword>
<reference evidence="1 2" key="1">
    <citation type="submission" date="2013-06" db="EMBL/GenBank/DDBJ databases">
        <title>Draft genome sequence of Thauera terpenica.</title>
        <authorList>
            <person name="Liu B."/>
            <person name="Frostegard A.H."/>
            <person name="Shapleigh J.P."/>
        </authorList>
    </citation>
    <scope>NUCLEOTIDE SEQUENCE [LARGE SCALE GENOMIC DNA]</scope>
    <source>
        <strain evidence="1 2">58Eu</strain>
    </source>
</reference>
<evidence type="ECO:0000313" key="2">
    <source>
        <dbReference type="Proteomes" id="UP000015455"/>
    </source>
</evidence>
<dbReference type="AlphaFoldDB" id="S9ZMB1"/>
<dbReference type="RefSeq" id="WP_021250296.1">
    <property type="nucleotide sequence ID" value="NZ_ATJV01000074.1"/>
</dbReference>
<sequence>MPEGDYRPINRPAAPAPQGVFDFHYEGDILGALPALKRVAPQINVMPTLGKPSPLPVRVNLRGATLEDALRALGEQGGDVADVVLNTTRHQGGNHVFVRFRAPIETTTPGTN</sequence>
<name>S9ZMB1_9RHOO</name>
<comment type="caution">
    <text evidence="1">The sequence shown here is derived from an EMBL/GenBank/DDBJ whole genome shotgun (WGS) entry which is preliminary data.</text>
</comment>
<dbReference type="Proteomes" id="UP000015455">
    <property type="component" value="Unassembled WGS sequence"/>
</dbReference>
<evidence type="ECO:0000313" key="1">
    <source>
        <dbReference type="EMBL" id="EPZ14632.1"/>
    </source>
</evidence>
<dbReference type="STRING" id="1348657.M622_18150"/>
<gene>
    <name evidence="1" type="ORF">M622_18150</name>
</gene>
<proteinExistence type="predicted"/>
<accession>S9ZMB1</accession>